<feature type="region of interest" description="Disordered" evidence="1">
    <location>
        <begin position="1"/>
        <end position="25"/>
    </location>
</feature>
<reference evidence="2" key="1">
    <citation type="submission" date="2020-06" db="EMBL/GenBank/DDBJ databases">
        <authorList>
            <consortium name="Plant Systems Biology data submission"/>
        </authorList>
    </citation>
    <scope>NUCLEOTIDE SEQUENCE</scope>
    <source>
        <strain evidence="2">D6</strain>
    </source>
</reference>
<organism evidence="2 3">
    <name type="scientific">Seminavis robusta</name>
    <dbReference type="NCBI Taxonomy" id="568900"/>
    <lineage>
        <taxon>Eukaryota</taxon>
        <taxon>Sar</taxon>
        <taxon>Stramenopiles</taxon>
        <taxon>Ochrophyta</taxon>
        <taxon>Bacillariophyta</taxon>
        <taxon>Bacillariophyceae</taxon>
        <taxon>Bacillariophycidae</taxon>
        <taxon>Naviculales</taxon>
        <taxon>Naviculaceae</taxon>
        <taxon>Seminavis</taxon>
    </lineage>
</organism>
<feature type="compositionally biased region" description="Low complexity" evidence="1">
    <location>
        <begin position="439"/>
        <end position="448"/>
    </location>
</feature>
<protein>
    <submittedName>
        <fullName evidence="2">Uncharacterized protein</fullName>
    </submittedName>
</protein>
<name>A0A9N8EUU5_9STRA</name>
<evidence type="ECO:0000256" key="1">
    <source>
        <dbReference type="SAM" id="MobiDB-lite"/>
    </source>
</evidence>
<accession>A0A9N8EUU5</accession>
<feature type="compositionally biased region" description="Basic and acidic residues" evidence="1">
    <location>
        <begin position="357"/>
        <end position="367"/>
    </location>
</feature>
<dbReference type="AlphaFoldDB" id="A0A9N8EUU5"/>
<dbReference type="Proteomes" id="UP001153069">
    <property type="component" value="Unassembled WGS sequence"/>
</dbReference>
<sequence>MDGDRKPSTSTRSTRSAGSEEGNHVLDPVRLLSEVNHLAADLLNNIQSLESLVAATAASDRNQNEATVVDLVRSLLHVRAGRDDGGNTVSDAELLQLAAQVLEQLRRDNNSTMTTSQFAVNVADLLRSHPVTQQAAVPPEPVTQNADVCDAENNRRPADVEDDMSVRTFDLVDPSELQEPEENTCVFCEKPRMKGCDCVAEFPKLLAQEIRERLPTGETRDEVDRYMEKSKGKTEPAIKSVYRCKACGMEVEGGRMCTCQADWFPLGLLKRAKEELSDSCPSEFLKTVAGYLKNKYKCTVCGKLKTTECDCVKNFPKWLTVSIRDSLLPGETRDAVDRYLKALKEKERETKRRAKRNKDGTSRRASNDEEDDGVYECNICGEEKAKGHVCEADWFPRDLLERVREELSDSFPHLGKVDTYLHSDERGIVNLVSRQHMTSQSTSSGAPSPSVPQPNETGGAADDDGTNDGSNGPSGVSSALLTTSSGFYSELSTDSAGCRFSLESHSSLL</sequence>
<evidence type="ECO:0000313" key="2">
    <source>
        <dbReference type="EMBL" id="CAB9525140.1"/>
    </source>
</evidence>
<keyword evidence="3" id="KW-1185">Reference proteome</keyword>
<dbReference type="EMBL" id="CAICTM010001634">
    <property type="protein sequence ID" value="CAB9525140.1"/>
    <property type="molecule type" value="Genomic_DNA"/>
</dbReference>
<gene>
    <name evidence="2" type="ORF">SEMRO_1636_G287540.1</name>
</gene>
<proteinExistence type="predicted"/>
<comment type="caution">
    <text evidence="2">The sequence shown here is derived from an EMBL/GenBank/DDBJ whole genome shotgun (WGS) entry which is preliminary data.</text>
</comment>
<evidence type="ECO:0000313" key="3">
    <source>
        <dbReference type="Proteomes" id="UP001153069"/>
    </source>
</evidence>
<feature type="region of interest" description="Disordered" evidence="1">
    <location>
        <begin position="436"/>
        <end position="479"/>
    </location>
</feature>
<feature type="region of interest" description="Disordered" evidence="1">
    <location>
        <begin position="348"/>
        <end position="369"/>
    </location>
</feature>